<evidence type="ECO:0008006" key="4">
    <source>
        <dbReference type="Google" id="ProtNLM"/>
    </source>
</evidence>
<keyword evidence="1" id="KW-0732">Signal</keyword>
<evidence type="ECO:0000256" key="1">
    <source>
        <dbReference type="SAM" id="SignalP"/>
    </source>
</evidence>
<dbReference type="Proteomes" id="UP000738349">
    <property type="component" value="Unassembled WGS sequence"/>
</dbReference>
<feature type="signal peptide" evidence="1">
    <location>
        <begin position="1"/>
        <end position="19"/>
    </location>
</feature>
<dbReference type="AlphaFoldDB" id="A0A9P9DLM5"/>
<reference evidence="2" key="1">
    <citation type="journal article" date="2021" name="Nat. Commun.">
        <title>Genetic determinants of endophytism in the Arabidopsis root mycobiome.</title>
        <authorList>
            <person name="Mesny F."/>
            <person name="Miyauchi S."/>
            <person name="Thiergart T."/>
            <person name="Pickel B."/>
            <person name="Atanasova L."/>
            <person name="Karlsson M."/>
            <person name="Huettel B."/>
            <person name="Barry K.W."/>
            <person name="Haridas S."/>
            <person name="Chen C."/>
            <person name="Bauer D."/>
            <person name="Andreopoulos W."/>
            <person name="Pangilinan J."/>
            <person name="LaButti K."/>
            <person name="Riley R."/>
            <person name="Lipzen A."/>
            <person name="Clum A."/>
            <person name="Drula E."/>
            <person name="Henrissat B."/>
            <person name="Kohler A."/>
            <person name="Grigoriev I.V."/>
            <person name="Martin F.M."/>
            <person name="Hacquard S."/>
        </authorList>
    </citation>
    <scope>NUCLEOTIDE SEQUENCE</scope>
    <source>
        <strain evidence="2">MPI-CAGE-AT-0147</strain>
    </source>
</reference>
<evidence type="ECO:0000313" key="3">
    <source>
        <dbReference type="Proteomes" id="UP000738349"/>
    </source>
</evidence>
<dbReference type="Gene3D" id="2.120.10.30">
    <property type="entry name" value="TolB, C-terminal domain"/>
    <property type="match status" value="1"/>
</dbReference>
<gene>
    <name evidence="2" type="ORF">EDB81DRAFT_861187</name>
</gene>
<sequence>MRLTLATLVAGFFSSVAFSSPTSHPGASKVKSRQIIEVPNVWIENFAVRSNGELLLNTFNDGKLYSFNPYKSPPKARELLKLEGVNALTGITEVGKDVFAIAGANIDQATAGFEEGTQKVALVDFRKSSYGGPSVRVILEDQDTAFLNGLTALPRHKHIILGAASQTGEVWRIDTKTGASKVAFKDELLGTVPSGPYPLGVNGLKIFKNYLYFTNTARQSYGRVKIDDLGNKKGPVQVIAQAPAGSAISPDDFSLDKFGNAYVTFHPNLLFKITPDGKQTVLANGTLAGPTSAVFSKDGRNLYVVTGGQGVEGVTGGQVVKVTV</sequence>
<dbReference type="PANTHER" id="PTHR42060">
    <property type="entry name" value="NHL REPEAT-CONTAINING PROTEIN-RELATED"/>
    <property type="match status" value="1"/>
</dbReference>
<dbReference type="SUPFAM" id="SSF63829">
    <property type="entry name" value="Calcium-dependent phosphotriesterase"/>
    <property type="match status" value="1"/>
</dbReference>
<dbReference type="PANTHER" id="PTHR42060:SF1">
    <property type="entry name" value="NHL REPEAT-CONTAINING PROTEIN"/>
    <property type="match status" value="1"/>
</dbReference>
<dbReference type="InterPro" id="IPR011042">
    <property type="entry name" value="6-blade_b-propeller_TolB-like"/>
</dbReference>
<comment type="caution">
    <text evidence="2">The sequence shown here is derived from an EMBL/GenBank/DDBJ whole genome shotgun (WGS) entry which is preliminary data.</text>
</comment>
<protein>
    <recommendedName>
        <fullName evidence="4">SMP-30/Gluconolactonase/LRE-like region domain-containing protein</fullName>
    </recommendedName>
</protein>
<feature type="chain" id="PRO_5040394443" description="SMP-30/Gluconolactonase/LRE-like region domain-containing protein" evidence="1">
    <location>
        <begin position="20"/>
        <end position="324"/>
    </location>
</feature>
<name>A0A9P9DLM5_9HYPO</name>
<keyword evidence="3" id="KW-1185">Reference proteome</keyword>
<proteinExistence type="predicted"/>
<organism evidence="2 3">
    <name type="scientific">Dactylonectria macrodidyma</name>
    <dbReference type="NCBI Taxonomy" id="307937"/>
    <lineage>
        <taxon>Eukaryota</taxon>
        <taxon>Fungi</taxon>
        <taxon>Dikarya</taxon>
        <taxon>Ascomycota</taxon>
        <taxon>Pezizomycotina</taxon>
        <taxon>Sordariomycetes</taxon>
        <taxon>Hypocreomycetidae</taxon>
        <taxon>Hypocreales</taxon>
        <taxon>Nectriaceae</taxon>
        <taxon>Dactylonectria</taxon>
    </lineage>
</organism>
<accession>A0A9P9DLM5</accession>
<dbReference type="OrthoDB" id="5233393at2759"/>
<dbReference type="EMBL" id="JAGMUV010000023">
    <property type="protein sequence ID" value="KAH7122970.1"/>
    <property type="molecule type" value="Genomic_DNA"/>
</dbReference>
<dbReference type="InterPro" id="IPR052998">
    <property type="entry name" value="Hetero-Diels-Alderase-like"/>
</dbReference>
<evidence type="ECO:0000313" key="2">
    <source>
        <dbReference type="EMBL" id="KAH7122970.1"/>
    </source>
</evidence>